<feature type="region of interest" description="Disordered" evidence="1">
    <location>
        <begin position="38"/>
        <end position="73"/>
    </location>
</feature>
<protein>
    <submittedName>
        <fullName evidence="2">Uncharacterized protein</fullName>
    </submittedName>
</protein>
<evidence type="ECO:0000256" key="1">
    <source>
        <dbReference type="SAM" id="MobiDB-lite"/>
    </source>
</evidence>
<evidence type="ECO:0000313" key="3">
    <source>
        <dbReference type="Proteomes" id="UP000295985"/>
    </source>
</evidence>
<name>A0A2U1UF78_9GAMM</name>
<sequence>MEVNSLSTSIVTWQSKLTTAGQSAADKLQLTVLEDSNAASAAMDAERPSVKDTSTPQDPGNFSLYRQGGRPQDPNVLLRSANEIFGDAQAALSKVQSAYNNVVERLAASNPELADKDFGFSVARMDDLS</sequence>
<gene>
    <name evidence="2" type="ORF">DDT54_21055</name>
</gene>
<dbReference type="AlphaFoldDB" id="A0A2U1UF78"/>
<dbReference type="EMBL" id="QDKK01000048">
    <property type="protein sequence ID" value="PWC20329.1"/>
    <property type="molecule type" value="Genomic_DNA"/>
</dbReference>
<accession>A0A2U1UF78</accession>
<comment type="caution">
    <text evidence="2">The sequence shown here is derived from an EMBL/GenBank/DDBJ whole genome shotgun (WGS) entry which is preliminary data.</text>
</comment>
<evidence type="ECO:0000313" key="2">
    <source>
        <dbReference type="EMBL" id="PWC20329.1"/>
    </source>
</evidence>
<reference evidence="2 3" key="1">
    <citation type="submission" date="2018-04" db="EMBL/GenBank/DDBJ databases">
        <title>Brenneria corticis sp.nov.</title>
        <authorList>
            <person name="Li Y."/>
        </authorList>
    </citation>
    <scope>NUCLEOTIDE SEQUENCE [LARGE SCALE GENOMIC DNA]</scope>
    <source>
        <strain evidence="2 3">LMG 2694</strain>
    </source>
</reference>
<dbReference type="Proteomes" id="UP000295985">
    <property type="component" value="Unassembled WGS sequence"/>
</dbReference>
<proteinExistence type="predicted"/>
<organism evidence="2 3">
    <name type="scientific">Brenneria nigrifluens DSM 30175 = ATCC 13028</name>
    <dbReference type="NCBI Taxonomy" id="1121120"/>
    <lineage>
        <taxon>Bacteria</taxon>
        <taxon>Pseudomonadati</taxon>
        <taxon>Pseudomonadota</taxon>
        <taxon>Gammaproteobacteria</taxon>
        <taxon>Enterobacterales</taxon>
        <taxon>Pectobacteriaceae</taxon>
        <taxon>Brenneria</taxon>
    </lineage>
</organism>
<feature type="compositionally biased region" description="Polar residues" evidence="1">
    <location>
        <begin position="51"/>
        <end position="60"/>
    </location>
</feature>